<dbReference type="GO" id="GO:0000155">
    <property type="term" value="F:phosphorelay sensor kinase activity"/>
    <property type="evidence" value="ECO:0007669"/>
    <property type="project" value="InterPro"/>
</dbReference>
<organism evidence="13 14">
    <name type="scientific">Phaeosphaeria nodorum (strain SN15 / ATCC MYA-4574 / FGSC 10173)</name>
    <name type="common">Glume blotch fungus</name>
    <name type="synonym">Parastagonospora nodorum</name>
    <dbReference type="NCBI Taxonomy" id="321614"/>
    <lineage>
        <taxon>Eukaryota</taxon>
        <taxon>Fungi</taxon>
        <taxon>Dikarya</taxon>
        <taxon>Ascomycota</taxon>
        <taxon>Pezizomycotina</taxon>
        <taxon>Dothideomycetes</taxon>
        <taxon>Pleosporomycetidae</taxon>
        <taxon>Pleosporales</taxon>
        <taxon>Pleosporineae</taxon>
        <taxon>Phaeosphaeriaceae</taxon>
        <taxon>Parastagonospora</taxon>
    </lineage>
</organism>
<dbReference type="InterPro" id="IPR003018">
    <property type="entry name" value="GAF"/>
</dbReference>
<dbReference type="GO" id="GO:0005524">
    <property type="term" value="F:ATP binding"/>
    <property type="evidence" value="ECO:0007669"/>
    <property type="project" value="UniProtKB-KW"/>
</dbReference>
<evidence type="ECO:0000256" key="11">
    <source>
        <dbReference type="SAM" id="MobiDB-lite"/>
    </source>
</evidence>
<evidence type="ECO:0000256" key="3">
    <source>
        <dbReference type="ARBA" id="ARBA00022606"/>
    </source>
</evidence>
<dbReference type="GO" id="GO:0009584">
    <property type="term" value="P:detection of visible light"/>
    <property type="evidence" value="ECO:0007669"/>
    <property type="project" value="InterPro"/>
</dbReference>
<evidence type="ECO:0000256" key="4">
    <source>
        <dbReference type="ARBA" id="ARBA00022679"/>
    </source>
</evidence>
<dbReference type="Gene3D" id="3.30.450.40">
    <property type="match status" value="1"/>
</dbReference>
<evidence type="ECO:0000313" key="14">
    <source>
        <dbReference type="Proteomes" id="UP000663193"/>
    </source>
</evidence>
<dbReference type="InterPro" id="IPR036097">
    <property type="entry name" value="HisK_dim/P_sf"/>
</dbReference>
<evidence type="ECO:0000256" key="2">
    <source>
        <dbReference type="ARBA" id="ARBA00022553"/>
    </source>
</evidence>
<evidence type="ECO:0000256" key="1">
    <source>
        <dbReference type="ARBA" id="ARBA00022543"/>
    </source>
</evidence>
<dbReference type="InterPro" id="IPR013654">
    <property type="entry name" value="PAS_2"/>
</dbReference>
<keyword evidence="14" id="KW-1185">Reference proteome</keyword>
<dbReference type="GO" id="GO:0006355">
    <property type="term" value="P:regulation of DNA-templated transcription"/>
    <property type="evidence" value="ECO:0007669"/>
    <property type="project" value="InterPro"/>
</dbReference>
<evidence type="ECO:0000256" key="8">
    <source>
        <dbReference type="ARBA" id="ARBA00022991"/>
    </source>
</evidence>
<evidence type="ECO:0000313" key="13">
    <source>
        <dbReference type="EMBL" id="QRC95769.1"/>
    </source>
</evidence>
<dbReference type="Gene3D" id="3.30.450.20">
    <property type="entry name" value="PAS domain"/>
    <property type="match status" value="1"/>
</dbReference>
<dbReference type="SUPFAM" id="SSF47384">
    <property type="entry name" value="Homodimeric domain of signal transducing histidine kinase"/>
    <property type="match status" value="1"/>
</dbReference>
<dbReference type="PANTHER" id="PTHR43065:SF10">
    <property type="entry name" value="PEROXIDE STRESS-ACTIVATED HISTIDINE KINASE MAK3"/>
    <property type="match status" value="1"/>
</dbReference>
<protein>
    <recommendedName>
        <fullName evidence="12">Phytochrome chromophore attachment site domain-containing protein</fullName>
    </recommendedName>
</protein>
<dbReference type="Pfam" id="PF08446">
    <property type="entry name" value="PAS_2"/>
    <property type="match status" value="1"/>
</dbReference>
<keyword evidence="10" id="KW-0675">Receptor</keyword>
<keyword evidence="3" id="KW-0716">Sensory transduction</keyword>
<dbReference type="OrthoDB" id="2015534at2759"/>
<dbReference type="PRINTS" id="PR01033">
    <property type="entry name" value="PHYTOCHROME"/>
</dbReference>
<evidence type="ECO:0000256" key="9">
    <source>
        <dbReference type="ARBA" id="ARBA00023012"/>
    </source>
</evidence>
<proteinExistence type="predicted"/>
<dbReference type="Gene3D" id="3.30.450.270">
    <property type="match status" value="1"/>
</dbReference>
<dbReference type="InterPro" id="IPR003661">
    <property type="entry name" value="HisK_dim/P_dom"/>
</dbReference>
<dbReference type="SUPFAM" id="SSF55785">
    <property type="entry name" value="PYP-like sensor domain (PAS domain)"/>
    <property type="match status" value="1"/>
</dbReference>
<sequence>MESHSPCPPHLGSAIATPERSSMSPTATDHVFPIRSLVFHESRTINETGVPSMTEERPPSSHVPIVTSHLPGPDEPVNGPTEYILRWLHEESFGAADDGVTIKLPEDESKAPRSDNHATHIPHGIVNIMSHRCEDEPIHIPGAIQSFGLLVALEHNKDAGALPVRMVSENSREIIAKSPQQLFALTSFTNLFSGDQADIIVDHVDLIKNENDNVELEANGPEVFSLDIDVAQGCSRRLWCAMHKSHANPDLIICEFEVEGDDLYPLVPSQRPTHDDLPDHGGIACQSPKEADKCKNMSDSSAGRVKESSMHVLDVMTQAQERLAAATNLPVLCNALASIVKDLTSFDRVMVYQFDALFNGHVIAELGTPPTGQSHFQGLKFPASDIPKQARELYGKNKVQVLYDRKMQIVKIVCRDTKDLETPLDLTYSHFRAMSPMHLLYLRNMAVRSSMSISINGAIDLWGLIICHSYEPRATRISFPSRKLCRFIGEEASRNIENLHVQSRLHAWSVINKRSMELEMEKCEVPPSRILLDLFKATSGLFWIAKRTKLFGYVERPQEALAISEYFKIHKKASVTASVDIAHDFPQFRYPPGFYSIVGILVVPLSEEGSDFVIFFRDARSQEVLWAGNPHKESVHKDTPGPLQPRSSFEPWSETVTHTCDMWSKEDIEVAKMLCLVSEQLFQLWNGTNEPKPNVHTTQRDSQLTQLLLSNTSHELRTPLNAVINYLEVAKEDMLDPEAQEIVAKSCFACQSFIRTIAELFVPNEG</sequence>
<keyword evidence="8" id="KW-0157">Chromophore</keyword>
<evidence type="ECO:0000256" key="7">
    <source>
        <dbReference type="ARBA" id="ARBA00022840"/>
    </source>
</evidence>
<dbReference type="Gene3D" id="1.10.287.130">
    <property type="match status" value="1"/>
</dbReference>
<gene>
    <name evidence="13" type="ORF">JI435_159210</name>
</gene>
<dbReference type="SUPFAM" id="SSF55781">
    <property type="entry name" value="GAF domain-like"/>
    <property type="match status" value="2"/>
</dbReference>
<dbReference type="InterPro" id="IPR043150">
    <property type="entry name" value="Phytochrome_PHY_sf"/>
</dbReference>
<evidence type="ECO:0000256" key="10">
    <source>
        <dbReference type="ARBA" id="ARBA00023170"/>
    </source>
</evidence>
<keyword evidence="2" id="KW-0597">Phosphoprotein</keyword>
<dbReference type="InterPro" id="IPR001294">
    <property type="entry name" value="Phytochrome"/>
</dbReference>
<reference evidence="14" key="1">
    <citation type="journal article" date="2021" name="BMC Genomics">
        <title>Chromosome-level genome assembly and manually-curated proteome of model necrotroph Parastagonospora nodorum Sn15 reveals a genome-wide trove of candidate effector homologs, and redundancy of virulence-related functions within an accessory chromosome.</title>
        <authorList>
            <person name="Bertazzoni S."/>
            <person name="Jones D.A.B."/>
            <person name="Phan H.T."/>
            <person name="Tan K.-C."/>
            <person name="Hane J.K."/>
        </authorList>
    </citation>
    <scope>NUCLEOTIDE SEQUENCE [LARGE SCALE GENOMIC DNA]</scope>
    <source>
        <strain evidence="14">SN15 / ATCC MYA-4574 / FGSC 10173)</strain>
    </source>
</reference>
<dbReference type="Proteomes" id="UP000663193">
    <property type="component" value="Chromosome 5"/>
</dbReference>
<dbReference type="EMBL" id="CP069027">
    <property type="protein sequence ID" value="QRC95769.1"/>
    <property type="molecule type" value="Genomic_DNA"/>
</dbReference>
<dbReference type="PANTHER" id="PTHR43065">
    <property type="entry name" value="SENSOR HISTIDINE KINASE"/>
    <property type="match status" value="1"/>
</dbReference>
<evidence type="ECO:0000259" key="12">
    <source>
        <dbReference type="PROSITE" id="PS50046"/>
    </source>
</evidence>
<dbReference type="AlphaFoldDB" id="A0A7U2EZ49"/>
<dbReference type="CDD" id="cd00082">
    <property type="entry name" value="HisKA"/>
    <property type="match status" value="1"/>
</dbReference>
<dbReference type="Pfam" id="PF00360">
    <property type="entry name" value="PHY"/>
    <property type="match status" value="1"/>
</dbReference>
<evidence type="ECO:0000256" key="5">
    <source>
        <dbReference type="ARBA" id="ARBA00022741"/>
    </source>
</evidence>
<feature type="domain" description="Phytochrome chromophore attachment site" evidence="12">
    <location>
        <begin position="328"/>
        <end position="490"/>
    </location>
</feature>
<dbReference type="VEuPathDB" id="FungiDB:JI435_159210"/>
<dbReference type="GO" id="GO:0009881">
    <property type="term" value="F:photoreceptor activity"/>
    <property type="evidence" value="ECO:0007669"/>
    <property type="project" value="UniProtKB-KW"/>
</dbReference>
<evidence type="ECO:0000256" key="6">
    <source>
        <dbReference type="ARBA" id="ARBA00022777"/>
    </source>
</evidence>
<dbReference type="InterPro" id="IPR029016">
    <property type="entry name" value="GAF-like_dom_sf"/>
</dbReference>
<dbReference type="PROSITE" id="PS50046">
    <property type="entry name" value="PHYTOCHROME_2"/>
    <property type="match status" value="1"/>
</dbReference>
<keyword evidence="7" id="KW-0067">ATP-binding</keyword>
<keyword evidence="1" id="KW-0600">Photoreceptor protein</keyword>
<keyword evidence="5" id="KW-0547">Nucleotide-binding</keyword>
<accession>A0A7U2EZ49</accession>
<keyword evidence="6" id="KW-0418">Kinase</keyword>
<feature type="region of interest" description="Disordered" evidence="11">
    <location>
        <begin position="1"/>
        <end position="27"/>
    </location>
</feature>
<dbReference type="SMART" id="SM00388">
    <property type="entry name" value="HisKA"/>
    <property type="match status" value="1"/>
</dbReference>
<dbReference type="Pfam" id="PF00512">
    <property type="entry name" value="HisKA"/>
    <property type="match status" value="1"/>
</dbReference>
<dbReference type="InterPro" id="IPR013515">
    <property type="entry name" value="Phytochrome_cen-reg"/>
</dbReference>
<dbReference type="InterPro" id="IPR016132">
    <property type="entry name" value="Phyto_chromo_attachment"/>
</dbReference>
<dbReference type="Pfam" id="PF01590">
    <property type="entry name" value="GAF"/>
    <property type="match status" value="1"/>
</dbReference>
<keyword evidence="4" id="KW-0808">Transferase</keyword>
<name>A0A7U2EZ49_PHANO</name>
<keyword evidence="9" id="KW-0902">Two-component regulatory system</keyword>
<feature type="region of interest" description="Disordered" evidence="11">
    <location>
        <begin position="631"/>
        <end position="650"/>
    </location>
</feature>
<dbReference type="InterPro" id="IPR035965">
    <property type="entry name" value="PAS-like_dom_sf"/>
</dbReference>